<dbReference type="GO" id="GO:0071949">
    <property type="term" value="F:FAD binding"/>
    <property type="evidence" value="ECO:0007669"/>
    <property type="project" value="InterPro"/>
</dbReference>
<dbReference type="InterPro" id="IPR051704">
    <property type="entry name" value="FAD_aromatic-hydroxylase"/>
</dbReference>
<evidence type="ECO:0000256" key="3">
    <source>
        <dbReference type="ARBA" id="ARBA00023002"/>
    </source>
</evidence>
<comment type="caution">
    <text evidence="5">The sequence shown here is derived from an EMBL/GenBank/DDBJ whole genome shotgun (WGS) entry which is preliminary data.</text>
</comment>
<evidence type="ECO:0000313" key="6">
    <source>
        <dbReference type="Proteomes" id="UP001310890"/>
    </source>
</evidence>
<organism evidence="5 6">
    <name type="scientific">Meristemomyces frigidus</name>
    <dbReference type="NCBI Taxonomy" id="1508187"/>
    <lineage>
        <taxon>Eukaryota</taxon>
        <taxon>Fungi</taxon>
        <taxon>Dikarya</taxon>
        <taxon>Ascomycota</taxon>
        <taxon>Pezizomycotina</taxon>
        <taxon>Dothideomycetes</taxon>
        <taxon>Dothideomycetidae</taxon>
        <taxon>Mycosphaerellales</taxon>
        <taxon>Teratosphaeriaceae</taxon>
        <taxon>Meristemomyces</taxon>
    </lineage>
</organism>
<feature type="domain" description="FAD-binding" evidence="4">
    <location>
        <begin position="67"/>
        <end position="141"/>
    </location>
</feature>
<reference evidence="5" key="1">
    <citation type="submission" date="2023-08" db="EMBL/GenBank/DDBJ databases">
        <title>Black Yeasts Isolated from many extreme environments.</title>
        <authorList>
            <person name="Coleine C."/>
            <person name="Stajich J.E."/>
            <person name="Selbmann L."/>
        </authorList>
    </citation>
    <scope>NUCLEOTIDE SEQUENCE</scope>
    <source>
        <strain evidence="5">CCFEE 5401</strain>
    </source>
</reference>
<keyword evidence="1" id="KW-0285">Flavoprotein</keyword>
<dbReference type="InterPro" id="IPR002938">
    <property type="entry name" value="FAD-bd"/>
</dbReference>
<name>A0AAN7TAH2_9PEZI</name>
<dbReference type="InterPro" id="IPR036188">
    <property type="entry name" value="FAD/NAD-bd_sf"/>
</dbReference>
<evidence type="ECO:0000256" key="1">
    <source>
        <dbReference type="ARBA" id="ARBA00022630"/>
    </source>
</evidence>
<dbReference type="Proteomes" id="UP001310890">
    <property type="component" value="Unassembled WGS sequence"/>
</dbReference>
<keyword evidence="2" id="KW-0274">FAD</keyword>
<dbReference type="GO" id="GO:0016491">
    <property type="term" value="F:oxidoreductase activity"/>
    <property type="evidence" value="ECO:0007669"/>
    <property type="project" value="UniProtKB-KW"/>
</dbReference>
<proteinExistence type="predicted"/>
<protein>
    <recommendedName>
        <fullName evidence="4">FAD-binding domain-containing protein</fullName>
    </recommendedName>
</protein>
<dbReference type="Pfam" id="PF01494">
    <property type="entry name" value="FAD_binding_3"/>
    <property type="match status" value="1"/>
</dbReference>
<dbReference type="SUPFAM" id="SSF51905">
    <property type="entry name" value="FAD/NAD(P)-binding domain"/>
    <property type="match status" value="1"/>
</dbReference>
<accession>A0AAN7TAH2</accession>
<evidence type="ECO:0000259" key="4">
    <source>
        <dbReference type="Pfam" id="PF01494"/>
    </source>
</evidence>
<dbReference type="EMBL" id="JAVRRL010000079">
    <property type="protein sequence ID" value="KAK5108733.1"/>
    <property type="molecule type" value="Genomic_DNA"/>
</dbReference>
<evidence type="ECO:0000256" key="2">
    <source>
        <dbReference type="ARBA" id="ARBA00022827"/>
    </source>
</evidence>
<dbReference type="PANTHER" id="PTHR46865:SF2">
    <property type="entry name" value="MONOOXYGENASE"/>
    <property type="match status" value="1"/>
</dbReference>
<dbReference type="PANTHER" id="PTHR46865">
    <property type="entry name" value="OXIDOREDUCTASE-RELATED"/>
    <property type="match status" value="1"/>
</dbReference>
<dbReference type="AlphaFoldDB" id="A0AAN7TAH2"/>
<keyword evidence="3" id="KW-0560">Oxidoreductase</keyword>
<evidence type="ECO:0000313" key="5">
    <source>
        <dbReference type="EMBL" id="KAK5108733.1"/>
    </source>
</evidence>
<gene>
    <name evidence="5" type="ORF">LTR62_007880</name>
</gene>
<sequence>MLRPTHDPKLWSAYMFVVDPQGKNKKVALAGQEGTEKQKELIAEVCEGVGWECPRLLEAMRKTEDFCYVSIARVWMERWIKGRVVLVRDAGYCASPISGMGTTLALTGAYNLASSILQHENDIDSAFSAYESRMRPIVTKAQALSINDTALVNPDT</sequence>
<dbReference type="Gene3D" id="3.50.50.60">
    <property type="entry name" value="FAD/NAD(P)-binding domain"/>
    <property type="match status" value="1"/>
</dbReference>